<proteinExistence type="predicted"/>
<accession>A0A914ZH35</accession>
<dbReference type="WBParaSite" id="PgB02X_g113_t02">
    <property type="protein sequence ID" value="PgB02X_g113_t02"/>
    <property type="gene ID" value="PgB02X_g113"/>
</dbReference>
<feature type="region of interest" description="Disordered" evidence="1">
    <location>
        <begin position="51"/>
        <end position="148"/>
    </location>
</feature>
<protein>
    <submittedName>
        <fullName evidence="4">Uncharacterized protein</fullName>
    </submittedName>
</protein>
<dbReference type="AlphaFoldDB" id="A0A914ZH35"/>
<feature type="transmembrane region" description="Helical" evidence="2">
    <location>
        <begin position="34"/>
        <end position="51"/>
    </location>
</feature>
<feature type="compositionally biased region" description="Basic and acidic residues" evidence="1">
    <location>
        <begin position="118"/>
        <end position="136"/>
    </location>
</feature>
<keyword evidence="3" id="KW-1185">Reference proteome</keyword>
<sequence>DVRCVFTTFEGFVSDSLTSDCVFFWRRGDSMTRLRLFFIALLVGMTIVESARGNKKKKDKAKAEVAMHTSNEDEAETGHRKTKDDSDKKEHEERERDREYSTGERRRKESSSSEEDDESKKAGGNDTDVSKGEKIQLRTRRTQTGDKVQVKVDEHIRARRRKYEWPSRKETTHRRRREELIRDRELNDGEQYRLPEQARGTKGKSSTPWPLVNVLERHGRHLGFARTRVSYRKQRADRMTPLAPKYFNKHRGWHDN</sequence>
<keyword evidence="2" id="KW-0812">Transmembrane</keyword>
<organism evidence="3 4">
    <name type="scientific">Parascaris univalens</name>
    <name type="common">Nematode worm</name>
    <dbReference type="NCBI Taxonomy" id="6257"/>
    <lineage>
        <taxon>Eukaryota</taxon>
        <taxon>Metazoa</taxon>
        <taxon>Ecdysozoa</taxon>
        <taxon>Nematoda</taxon>
        <taxon>Chromadorea</taxon>
        <taxon>Rhabditida</taxon>
        <taxon>Spirurina</taxon>
        <taxon>Ascaridomorpha</taxon>
        <taxon>Ascaridoidea</taxon>
        <taxon>Ascarididae</taxon>
        <taxon>Parascaris</taxon>
    </lineage>
</organism>
<name>A0A914ZH35_PARUN</name>
<evidence type="ECO:0000313" key="3">
    <source>
        <dbReference type="Proteomes" id="UP000887569"/>
    </source>
</evidence>
<keyword evidence="2" id="KW-0472">Membrane</keyword>
<evidence type="ECO:0000256" key="2">
    <source>
        <dbReference type="SAM" id="Phobius"/>
    </source>
</evidence>
<feature type="compositionally biased region" description="Basic and acidic residues" evidence="1">
    <location>
        <begin position="76"/>
        <end position="111"/>
    </location>
</feature>
<keyword evidence="2" id="KW-1133">Transmembrane helix</keyword>
<evidence type="ECO:0000256" key="1">
    <source>
        <dbReference type="SAM" id="MobiDB-lite"/>
    </source>
</evidence>
<evidence type="ECO:0000313" key="4">
    <source>
        <dbReference type="WBParaSite" id="PgB02X_g113_t02"/>
    </source>
</evidence>
<dbReference type="Proteomes" id="UP000887569">
    <property type="component" value="Unplaced"/>
</dbReference>
<reference evidence="4" key="1">
    <citation type="submission" date="2022-11" db="UniProtKB">
        <authorList>
            <consortium name="WormBaseParasite"/>
        </authorList>
    </citation>
    <scope>IDENTIFICATION</scope>
</reference>